<dbReference type="RefSeq" id="WP_119316457.1">
    <property type="nucleotide sequence ID" value="NZ_QXDL01000240.1"/>
</dbReference>
<protein>
    <submittedName>
        <fullName evidence="1">Uncharacterized protein</fullName>
    </submittedName>
</protein>
<dbReference type="EMBL" id="QXDL01000240">
    <property type="protein sequence ID" value="RIH79867.1"/>
    <property type="molecule type" value="Genomic_DNA"/>
</dbReference>
<evidence type="ECO:0000313" key="1">
    <source>
        <dbReference type="EMBL" id="RIH79867.1"/>
    </source>
</evidence>
<reference evidence="1 2" key="1">
    <citation type="submission" date="2018-08" db="EMBL/GenBank/DDBJ databases">
        <title>Meiothermus terrae DSM 26712 genome sequencing project.</title>
        <authorList>
            <person name="Da Costa M.S."/>
            <person name="Albuquerque L."/>
            <person name="Raposo P."/>
            <person name="Froufe H.J.C."/>
            <person name="Barroso C.S."/>
            <person name="Egas C."/>
        </authorList>
    </citation>
    <scope>NUCLEOTIDE SEQUENCE [LARGE SCALE GENOMIC DNA]</scope>
    <source>
        <strain evidence="1 2">DSM 26712</strain>
    </source>
</reference>
<dbReference type="Proteomes" id="UP000265715">
    <property type="component" value="Unassembled WGS sequence"/>
</dbReference>
<sequence>MRQMACVLVLVGLALTLAQERAPELGIYNTTTPMMSIWFCKKYKCVADTQEKSLLITQLTEHTKDAVQASSAQRTIDLYIYRDKYGRITGADVFMPPGTAGRIFNREEREYLTDLTRLLLGLEVEPMRFVNGCQVNVMGLKPLELGMYLMQKGKSNTRPPKDYVIVCNHVFWSSKPGPSGLTEDVVRFIIAEQMPDRW</sequence>
<organism evidence="1 2">
    <name type="scientific">Calidithermus terrae</name>
    <dbReference type="NCBI Taxonomy" id="1408545"/>
    <lineage>
        <taxon>Bacteria</taxon>
        <taxon>Thermotogati</taxon>
        <taxon>Deinococcota</taxon>
        <taxon>Deinococci</taxon>
        <taxon>Thermales</taxon>
        <taxon>Thermaceae</taxon>
        <taxon>Calidithermus</taxon>
    </lineage>
</organism>
<keyword evidence="2" id="KW-1185">Reference proteome</keyword>
<name>A0A399E565_9DEIN</name>
<dbReference type="AlphaFoldDB" id="A0A399E565"/>
<evidence type="ECO:0000313" key="2">
    <source>
        <dbReference type="Proteomes" id="UP000265715"/>
    </source>
</evidence>
<accession>A0A399E565</accession>
<gene>
    <name evidence="1" type="ORF">Mterra_03564</name>
</gene>
<comment type="caution">
    <text evidence="1">The sequence shown here is derived from an EMBL/GenBank/DDBJ whole genome shotgun (WGS) entry which is preliminary data.</text>
</comment>
<proteinExistence type="predicted"/>